<keyword evidence="4" id="KW-1185">Reference proteome</keyword>
<dbReference type="InterPro" id="IPR013830">
    <property type="entry name" value="SGNH_hydro"/>
</dbReference>
<dbReference type="EC" id="3.1.-.-" evidence="3"/>
<protein>
    <submittedName>
        <fullName evidence="3">SGNH/GDSL hydrolase family protein</fullName>
        <ecNumber evidence="3">3.1.-.-</ecNumber>
    </submittedName>
</protein>
<feature type="signal peptide" evidence="1">
    <location>
        <begin position="1"/>
        <end position="40"/>
    </location>
</feature>
<dbReference type="InterPro" id="IPR036514">
    <property type="entry name" value="SGNH_hydro_sf"/>
</dbReference>
<dbReference type="EMBL" id="JAZDUE010000011">
    <property type="protein sequence ID" value="MEE4024342.1"/>
    <property type="molecule type" value="Genomic_DNA"/>
</dbReference>
<evidence type="ECO:0000313" key="3">
    <source>
        <dbReference type="EMBL" id="MEE4024342.1"/>
    </source>
</evidence>
<keyword evidence="3" id="KW-0378">Hydrolase</keyword>
<comment type="caution">
    <text evidence="3">The sequence shown here is derived from an EMBL/GenBank/DDBJ whole genome shotgun (WGS) entry which is preliminary data.</text>
</comment>
<dbReference type="Gene3D" id="3.40.50.1110">
    <property type="entry name" value="SGNH hydrolase"/>
    <property type="match status" value="1"/>
</dbReference>
<organism evidence="3 4">
    <name type="scientific">Gordonia prachuapensis</name>
    <dbReference type="NCBI Taxonomy" id="3115651"/>
    <lineage>
        <taxon>Bacteria</taxon>
        <taxon>Bacillati</taxon>
        <taxon>Actinomycetota</taxon>
        <taxon>Actinomycetes</taxon>
        <taxon>Mycobacteriales</taxon>
        <taxon>Gordoniaceae</taxon>
        <taxon>Gordonia</taxon>
    </lineage>
</organism>
<proteinExistence type="predicted"/>
<dbReference type="PANTHER" id="PTHR37981">
    <property type="entry name" value="LIPASE 2"/>
    <property type="match status" value="1"/>
</dbReference>
<gene>
    <name evidence="3" type="ORF">V1Y59_14750</name>
</gene>
<dbReference type="RefSeq" id="WP_330505714.1">
    <property type="nucleotide sequence ID" value="NZ_JAZDUE010000011.1"/>
</dbReference>
<dbReference type="Proteomes" id="UP001335729">
    <property type="component" value="Unassembled WGS sequence"/>
</dbReference>
<dbReference type="SUPFAM" id="SSF52266">
    <property type="entry name" value="SGNH hydrolase"/>
    <property type="match status" value="1"/>
</dbReference>
<dbReference type="GO" id="GO:0016787">
    <property type="term" value="F:hydrolase activity"/>
    <property type="evidence" value="ECO:0007669"/>
    <property type="project" value="UniProtKB-KW"/>
</dbReference>
<dbReference type="InterPro" id="IPR037460">
    <property type="entry name" value="SEST-like"/>
</dbReference>
<accession>A0ABU7MVI0</accession>
<feature type="chain" id="PRO_5045254878" evidence="1">
    <location>
        <begin position="41"/>
        <end position="304"/>
    </location>
</feature>
<dbReference type="Pfam" id="PF13472">
    <property type="entry name" value="Lipase_GDSL_2"/>
    <property type="match status" value="1"/>
</dbReference>
<reference evidence="3 4" key="1">
    <citation type="submission" date="2024-01" db="EMBL/GenBank/DDBJ databases">
        <title>Draft genome sequence of Gordonia sp. PKS22-38.</title>
        <authorList>
            <person name="Suphannarot A."/>
            <person name="Mingma R."/>
        </authorList>
    </citation>
    <scope>NUCLEOTIDE SEQUENCE [LARGE SCALE GENOMIC DNA]</scope>
    <source>
        <strain evidence="3 4">PKS22-38</strain>
    </source>
</reference>
<name>A0ABU7MVI0_9ACTN</name>
<feature type="domain" description="SGNH hydrolase-type esterase" evidence="2">
    <location>
        <begin position="56"/>
        <end position="290"/>
    </location>
</feature>
<evidence type="ECO:0000313" key="4">
    <source>
        <dbReference type="Proteomes" id="UP001335729"/>
    </source>
</evidence>
<dbReference type="CDD" id="cd01823">
    <property type="entry name" value="SEST_like"/>
    <property type="match status" value="1"/>
</dbReference>
<evidence type="ECO:0000259" key="2">
    <source>
        <dbReference type="Pfam" id="PF13472"/>
    </source>
</evidence>
<keyword evidence="1" id="KW-0732">Signal</keyword>
<dbReference type="PANTHER" id="PTHR37981:SF1">
    <property type="entry name" value="SGNH HYDROLASE-TYPE ESTERASE DOMAIN-CONTAINING PROTEIN"/>
    <property type="match status" value="1"/>
</dbReference>
<evidence type="ECO:0000256" key="1">
    <source>
        <dbReference type="SAM" id="SignalP"/>
    </source>
</evidence>
<sequence length="304" mass="33247">MGSSRRVRVGVPRIRRGIIATLTTVLTVVTLAATISSAHAAPEPTPVRYTGGPYVAMGDSRASGGFFTPTPDYFLGCKRSAFNYPAVVAVMTLPRHFVDTSCAGAQAPHLYRTAQRTNVGAKPPQLHLVPRDAQVITVSIGGNDMRWGAILSRCNTAPLNDRRCRHNPQLEQEVRWRIARMENRVTPALRAIRKKAPRAQIIVVGIGGFMGNHGCWPMVPVSDPDVRWMNRVFDRAGDALRRATTKVDGTFIDANRRSAGHDPCNLINPWYESSLSNGSIAYPYHINQAGAIAIASMVNAAIRR</sequence>